<feature type="domain" description="DUF4435" evidence="1">
    <location>
        <begin position="25"/>
        <end position="118"/>
    </location>
</feature>
<organism evidence="2 3">
    <name type="scientific">Tritonibacter scottomollicae</name>
    <name type="common">Epibacterium scottomollicae</name>
    <dbReference type="NCBI Taxonomy" id="483013"/>
    <lineage>
        <taxon>Bacteria</taxon>
        <taxon>Pseudomonadati</taxon>
        <taxon>Pseudomonadota</taxon>
        <taxon>Alphaproteobacteria</taxon>
        <taxon>Rhodobacterales</taxon>
        <taxon>Paracoccaceae</taxon>
        <taxon>Tritonibacter</taxon>
    </lineage>
</organism>
<dbReference type="Pfam" id="PF14491">
    <property type="entry name" value="DUF4435"/>
    <property type="match status" value="1"/>
</dbReference>
<evidence type="ECO:0000259" key="1">
    <source>
        <dbReference type="Pfam" id="PF14491"/>
    </source>
</evidence>
<name>A0ABZ0HLI5_TRISK</name>
<gene>
    <name evidence="2" type="ORF">R1T40_09965</name>
</gene>
<protein>
    <submittedName>
        <fullName evidence="2">DUF4435 domain-containing protein</fullName>
    </submittedName>
</protein>
<keyword evidence="3" id="KW-1185">Reference proteome</keyword>
<sequence>MANGALHPTVDELFQLLKRTSLPTVLVEGSDDIIFYRKIEEDLSHLGLDVLPAGNKDSVLRLRQMLSGASNVTFAFVVDKDLWVHTPHTDHFDNNLVQTNGYSIENDLFIDGELEDFMGPEEMALFNVDIQKFLDWYALVVSRVLRGKSGSFRTHPNKVLDDESFYIEESSLLEGETYPNTLRQELGGDFRRLVRGKSLMAILHRQLSRKGRDVKFSTRQLITIGGSRRGENFNRLKECIAEIMER</sequence>
<proteinExistence type="predicted"/>
<evidence type="ECO:0000313" key="3">
    <source>
        <dbReference type="Proteomes" id="UP001302666"/>
    </source>
</evidence>
<dbReference type="Proteomes" id="UP001302666">
    <property type="component" value="Chromosome"/>
</dbReference>
<evidence type="ECO:0000313" key="2">
    <source>
        <dbReference type="EMBL" id="WOI35025.1"/>
    </source>
</evidence>
<dbReference type="RefSeq" id="WP_317386802.1">
    <property type="nucleotide sequence ID" value="NZ_CP136704.1"/>
</dbReference>
<dbReference type="EMBL" id="CP136704">
    <property type="protein sequence ID" value="WOI35025.1"/>
    <property type="molecule type" value="Genomic_DNA"/>
</dbReference>
<reference evidence="2 3" key="1">
    <citation type="submission" date="2023-10" db="EMBL/GenBank/DDBJ databases">
        <title>Eight complete genome sequences of bacteria isolated from laboratory stock of Giant Kelp gametophytes.</title>
        <authorList>
            <person name="Tolentino B."/>
            <person name="Nuzhdin S."/>
        </authorList>
    </citation>
    <scope>NUCLEOTIDE SEQUENCE [LARGE SCALE GENOMIC DNA]</scope>
    <source>
        <strain evidence="2 3">LC.270.F.C4</strain>
    </source>
</reference>
<accession>A0ABZ0HLI5</accession>
<dbReference type="InterPro" id="IPR029492">
    <property type="entry name" value="DUF4435"/>
</dbReference>